<accession>M3A5E2</accession>
<evidence type="ECO:0000256" key="5">
    <source>
        <dbReference type="ARBA" id="ARBA00022777"/>
    </source>
</evidence>
<evidence type="ECO:0000256" key="2">
    <source>
        <dbReference type="ARBA" id="ARBA00012438"/>
    </source>
</evidence>
<dbReference type="InterPro" id="IPR052162">
    <property type="entry name" value="Sensor_kinase/Photoreceptor"/>
</dbReference>
<keyword evidence="6" id="KW-0175">Coiled coil</keyword>
<dbReference type="Gene3D" id="1.10.287.130">
    <property type="match status" value="1"/>
</dbReference>
<dbReference type="SMART" id="SM00388">
    <property type="entry name" value="HisKA"/>
    <property type="match status" value="1"/>
</dbReference>
<keyword evidence="10" id="KW-1185">Reference proteome</keyword>
<keyword evidence="5 9" id="KW-0418">Kinase</keyword>
<dbReference type="InterPro" id="IPR003594">
    <property type="entry name" value="HATPase_dom"/>
</dbReference>
<sequence>MPQRVWQTGLLFVAFVASFAIYVYGEKLVDRANEQRQVSYRLADQLRQSSDDLTRMVRSYVATGNVAFKQSYQDILDIRDGVKRRPDGYENFFWYLALQTPDFARPEAGSGVPLLELMRMAGFTDEEFRQLNEAKSRSDTLTAREFEAMRLVEAAAPGDLEARAVAIGMLHDEAYHHAKAAIMNPIRDFNDLVEQRTLAAVQRAAAIAFALRLTFIALTLAVIVFLWLIYRETRVILGGSVQQVHERITRIGQGDFSLSAAPPDGGGDSVLAGLERMAAKLGALEGERARVTAELREKNEALERSNADLEQFAYVASHDLQTPLRNIVSYTQLLERRYKGRLDADADDFIGFIVTNTKKMTQLIFDLLEFSRASRQTEPLEPCSAGEAVAQALSNLGVDLENSGVEICVGDLPEVAAVPSHLVSLFQNLLGNSIKYRSPDRLARISVTAEPSTPGYWRFAVADNGIGIEAQYHDKVFEIFQRLNPAAETEGTGIGLTLCRRIVHRFGGTIRVGSVPGGGTTVFFTLRGV</sequence>
<evidence type="ECO:0000256" key="3">
    <source>
        <dbReference type="ARBA" id="ARBA00022553"/>
    </source>
</evidence>
<dbReference type="PATRIC" id="fig|1244869.3.peg.4366"/>
<name>M3A5E2_9PROT</name>
<dbReference type="PANTHER" id="PTHR43304:SF1">
    <property type="entry name" value="PAC DOMAIN-CONTAINING PROTEIN"/>
    <property type="match status" value="1"/>
</dbReference>
<dbReference type="EC" id="2.7.13.3" evidence="2"/>
<dbReference type="Pfam" id="PF02518">
    <property type="entry name" value="HATPase_c"/>
    <property type="match status" value="1"/>
</dbReference>
<evidence type="ECO:0000256" key="6">
    <source>
        <dbReference type="SAM" id="Coils"/>
    </source>
</evidence>
<feature type="coiled-coil region" evidence="6">
    <location>
        <begin position="274"/>
        <end position="312"/>
    </location>
</feature>
<dbReference type="eggNOG" id="COG4251">
    <property type="taxonomic scope" value="Bacteria"/>
</dbReference>
<dbReference type="InterPro" id="IPR036097">
    <property type="entry name" value="HisK_dim/P_sf"/>
</dbReference>
<keyword evidence="3" id="KW-0597">Phosphoprotein</keyword>
<dbReference type="Gene3D" id="3.30.565.10">
    <property type="entry name" value="Histidine kinase-like ATPase, C-terminal domain"/>
    <property type="match status" value="1"/>
</dbReference>
<comment type="caution">
    <text evidence="9">The sequence shown here is derived from an EMBL/GenBank/DDBJ whole genome shotgun (WGS) entry which is preliminary data.</text>
</comment>
<reference evidence="9 10" key="1">
    <citation type="journal article" date="2014" name="Genome Announc.">
        <title>Draft Genome Sequence of Magnetospirillum sp. Strain SO-1, a Freshwater Magnetotactic Bacterium Isolated from the Ol'khovka River, Russia.</title>
        <authorList>
            <person name="Grouzdev D.S."/>
            <person name="Dziuba M.V."/>
            <person name="Sukhacheva M.S."/>
            <person name="Mardanov A.V."/>
            <person name="Beletskiy A.V."/>
            <person name="Kuznetsov B.B."/>
            <person name="Skryabin K.G."/>
        </authorList>
    </citation>
    <scope>NUCLEOTIDE SEQUENCE [LARGE SCALE GENOMIC DNA]</scope>
    <source>
        <strain evidence="9 10">SO-1</strain>
    </source>
</reference>
<protein>
    <recommendedName>
        <fullName evidence="2">histidine kinase</fullName>
        <ecNumber evidence="2">2.7.13.3</ecNumber>
    </recommendedName>
</protein>
<evidence type="ECO:0000259" key="8">
    <source>
        <dbReference type="PROSITE" id="PS50109"/>
    </source>
</evidence>
<dbReference type="InterPro" id="IPR005467">
    <property type="entry name" value="His_kinase_dom"/>
</dbReference>
<dbReference type="PROSITE" id="PS50109">
    <property type="entry name" value="HIS_KIN"/>
    <property type="match status" value="1"/>
</dbReference>
<comment type="catalytic activity">
    <reaction evidence="1">
        <text>ATP + protein L-histidine = ADP + protein N-phospho-L-histidine.</text>
        <dbReference type="EC" id="2.7.13.3"/>
    </reaction>
</comment>
<dbReference type="InterPro" id="IPR003661">
    <property type="entry name" value="HisK_dim/P_dom"/>
</dbReference>
<keyword evidence="4" id="KW-0808">Transferase</keyword>
<feature type="transmembrane region" description="Helical" evidence="7">
    <location>
        <begin position="204"/>
        <end position="230"/>
    </location>
</feature>
<evidence type="ECO:0000256" key="1">
    <source>
        <dbReference type="ARBA" id="ARBA00000085"/>
    </source>
</evidence>
<dbReference type="PRINTS" id="PR00344">
    <property type="entry name" value="BCTRLSENSOR"/>
</dbReference>
<evidence type="ECO:0000256" key="7">
    <source>
        <dbReference type="SAM" id="Phobius"/>
    </source>
</evidence>
<dbReference type="GO" id="GO:0000155">
    <property type="term" value="F:phosphorelay sensor kinase activity"/>
    <property type="evidence" value="ECO:0007669"/>
    <property type="project" value="InterPro"/>
</dbReference>
<gene>
    <name evidence="9" type="ORF">H261_22288</name>
</gene>
<dbReference type="Proteomes" id="UP000011744">
    <property type="component" value="Unassembled WGS sequence"/>
</dbReference>
<keyword evidence="7" id="KW-0812">Transmembrane</keyword>
<keyword evidence="7" id="KW-0472">Membrane</keyword>
<dbReference type="Pfam" id="PF00512">
    <property type="entry name" value="HisKA"/>
    <property type="match status" value="1"/>
</dbReference>
<keyword evidence="7" id="KW-1133">Transmembrane helix</keyword>
<proteinExistence type="predicted"/>
<dbReference type="SUPFAM" id="SSF47384">
    <property type="entry name" value="Homodimeric domain of signal transducing histidine kinase"/>
    <property type="match status" value="1"/>
</dbReference>
<dbReference type="STRING" id="1244869.H261_22288"/>
<dbReference type="PANTHER" id="PTHR43304">
    <property type="entry name" value="PHYTOCHROME-LIKE PROTEIN CPH1"/>
    <property type="match status" value="1"/>
</dbReference>
<evidence type="ECO:0000256" key="4">
    <source>
        <dbReference type="ARBA" id="ARBA00022679"/>
    </source>
</evidence>
<organism evidence="9 10">
    <name type="scientific">Paramagnetospirillum caucaseum</name>
    <dbReference type="NCBI Taxonomy" id="1244869"/>
    <lineage>
        <taxon>Bacteria</taxon>
        <taxon>Pseudomonadati</taxon>
        <taxon>Pseudomonadota</taxon>
        <taxon>Alphaproteobacteria</taxon>
        <taxon>Rhodospirillales</taxon>
        <taxon>Magnetospirillaceae</taxon>
        <taxon>Paramagnetospirillum</taxon>
    </lineage>
</organism>
<dbReference type="EMBL" id="AONQ01000117">
    <property type="protein sequence ID" value="EME67679.1"/>
    <property type="molecule type" value="Genomic_DNA"/>
</dbReference>
<dbReference type="SUPFAM" id="SSF55874">
    <property type="entry name" value="ATPase domain of HSP90 chaperone/DNA topoisomerase II/histidine kinase"/>
    <property type="match status" value="1"/>
</dbReference>
<dbReference type="InterPro" id="IPR036890">
    <property type="entry name" value="HATPase_C_sf"/>
</dbReference>
<evidence type="ECO:0000313" key="9">
    <source>
        <dbReference type="EMBL" id="EME67679.1"/>
    </source>
</evidence>
<dbReference type="SMART" id="SM00387">
    <property type="entry name" value="HATPase_c"/>
    <property type="match status" value="1"/>
</dbReference>
<dbReference type="CDD" id="cd00082">
    <property type="entry name" value="HisKA"/>
    <property type="match status" value="1"/>
</dbReference>
<evidence type="ECO:0000313" key="10">
    <source>
        <dbReference type="Proteomes" id="UP000011744"/>
    </source>
</evidence>
<feature type="domain" description="Histidine kinase" evidence="8">
    <location>
        <begin position="315"/>
        <end position="529"/>
    </location>
</feature>
<dbReference type="InterPro" id="IPR004358">
    <property type="entry name" value="Sig_transdc_His_kin-like_C"/>
</dbReference>
<dbReference type="AlphaFoldDB" id="M3A5E2"/>